<comment type="similarity">
    <text evidence="2 7">Belongs to the TFP11/STIP family.</text>
</comment>
<dbReference type="GO" id="GO:0003676">
    <property type="term" value="F:nucleic acid binding"/>
    <property type="evidence" value="ECO:0007669"/>
    <property type="project" value="InterPro"/>
</dbReference>
<evidence type="ECO:0000256" key="8">
    <source>
        <dbReference type="SAM" id="Coils"/>
    </source>
</evidence>
<dbReference type="PANTHER" id="PTHR23329">
    <property type="entry name" value="TUFTELIN-INTERACTING PROTEIN 11-RELATED"/>
    <property type="match status" value="1"/>
</dbReference>
<organism evidence="12">
    <name type="scientific">Selaginella moellendorffii</name>
    <name type="common">Spikemoss</name>
    <dbReference type="NCBI Taxonomy" id="88036"/>
    <lineage>
        <taxon>Eukaryota</taxon>
        <taxon>Viridiplantae</taxon>
        <taxon>Streptophyta</taxon>
        <taxon>Embryophyta</taxon>
        <taxon>Tracheophyta</taxon>
        <taxon>Lycopodiopsida</taxon>
        <taxon>Selaginellales</taxon>
        <taxon>Selaginellaceae</taxon>
        <taxon>Selaginella</taxon>
    </lineage>
</organism>
<evidence type="ECO:0000259" key="10">
    <source>
        <dbReference type="PROSITE" id="PS50174"/>
    </source>
</evidence>
<feature type="coiled-coil region" evidence="8">
    <location>
        <begin position="300"/>
        <end position="327"/>
    </location>
</feature>
<evidence type="ECO:0000256" key="2">
    <source>
        <dbReference type="ARBA" id="ARBA00010900"/>
    </source>
</evidence>
<evidence type="ECO:0000256" key="7">
    <source>
        <dbReference type="PIRNR" id="PIRNR017706"/>
    </source>
</evidence>
<dbReference type="InterPro" id="IPR000467">
    <property type="entry name" value="G_patch_dom"/>
</dbReference>
<dbReference type="Pfam" id="PF01585">
    <property type="entry name" value="G-patch"/>
    <property type="match status" value="1"/>
</dbReference>
<dbReference type="SMART" id="SM00443">
    <property type="entry name" value="G_patch"/>
    <property type="match status" value="1"/>
</dbReference>
<dbReference type="InParanoid" id="D8S612"/>
<dbReference type="STRING" id="88036.D8S612"/>
<keyword evidence="4 7" id="KW-0747">Spliceosome</keyword>
<dbReference type="AlphaFoldDB" id="D8S612"/>
<dbReference type="OMA" id="RALQKWH"/>
<feature type="region of interest" description="Disordered" evidence="9">
    <location>
        <begin position="187"/>
        <end position="209"/>
    </location>
</feature>
<dbReference type="eggNOG" id="KOG2184">
    <property type="taxonomic scope" value="Eukaryota"/>
</dbReference>
<gene>
    <name evidence="11" type="ORF">SELMODRAFT_109200</name>
</gene>
<proteinExistence type="inferred from homology"/>
<dbReference type="Gramene" id="EFJ20150">
    <property type="protein sequence ID" value="EFJ20150"/>
    <property type="gene ID" value="SELMODRAFT_109200"/>
</dbReference>
<dbReference type="PROSITE" id="PS50174">
    <property type="entry name" value="G_PATCH"/>
    <property type="match status" value="1"/>
</dbReference>
<dbReference type="PANTHER" id="PTHR23329:SF1">
    <property type="entry name" value="TUFTELIN-INTERACTING PROTEIN 11"/>
    <property type="match status" value="1"/>
</dbReference>
<dbReference type="InterPro" id="IPR022783">
    <property type="entry name" value="GCFC_dom"/>
</dbReference>
<dbReference type="Pfam" id="PF12457">
    <property type="entry name" value="TIP_N"/>
    <property type="match status" value="1"/>
</dbReference>
<evidence type="ECO:0000256" key="6">
    <source>
        <dbReference type="ARBA" id="ARBA00023242"/>
    </source>
</evidence>
<keyword evidence="6 7" id="KW-0539">Nucleus</keyword>
<dbReference type="InterPro" id="IPR024933">
    <property type="entry name" value="TFP11"/>
</dbReference>
<dbReference type="GO" id="GO:0000390">
    <property type="term" value="P:spliceosomal complex disassembly"/>
    <property type="evidence" value="ECO:0000318"/>
    <property type="project" value="GO_Central"/>
</dbReference>
<dbReference type="EMBL" id="GL377603">
    <property type="protein sequence ID" value="EFJ20150.1"/>
    <property type="molecule type" value="Genomic_DNA"/>
</dbReference>
<comment type="subcellular location">
    <subcellularLocation>
        <location evidence="1 7">Nucleus</location>
    </subcellularLocation>
</comment>
<reference evidence="11 12" key="1">
    <citation type="journal article" date="2011" name="Science">
        <title>The Selaginella genome identifies genetic changes associated with the evolution of vascular plants.</title>
        <authorList>
            <person name="Banks J.A."/>
            <person name="Nishiyama T."/>
            <person name="Hasebe M."/>
            <person name="Bowman J.L."/>
            <person name="Gribskov M."/>
            <person name="dePamphilis C."/>
            <person name="Albert V.A."/>
            <person name="Aono N."/>
            <person name="Aoyama T."/>
            <person name="Ambrose B.A."/>
            <person name="Ashton N.W."/>
            <person name="Axtell M.J."/>
            <person name="Barker E."/>
            <person name="Barker M.S."/>
            <person name="Bennetzen J.L."/>
            <person name="Bonawitz N.D."/>
            <person name="Chapple C."/>
            <person name="Cheng C."/>
            <person name="Correa L.G."/>
            <person name="Dacre M."/>
            <person name="DeBarry J."/>
            <person name="Dreyer I."/>
            <person name="Elias M."/>
            <person name="Engstrom E.M."/>
            <person name="Estelle M."/>
            <person name="Feng L."/>
            <person name="Finet C."/>
            <person name="Floyd S.K."/>
            <person name="Frommer W.B."/>
            <person name="Fujita T."/>
            <person name="Gramzow L."/>
            <person name="Gutensohn M."/>
            <person name="Harholt J."/>
            <person name="Hattori M."/>
            <person name="Heyl A."/>
            <person name="Hirai T."/>
            <person name="Hiwatashi Y."/>
            <person name="Ishikawa M."/>
            <person name="Iwata M."/>
            <person name="Karol K.G."/>
            <person name="Koehler B."/>
            <person name="Kolukisaoglu U."/>
            <person name="Kubo M."/>
            <person name="Kurata T."/>
            <person name="Lalonde S."/>
            <person name="Li K."/>
            <person name="Li Y."/>
            <person name="Litt A."/>
            <person name="Lyons E."/>
            <person name="Manning G."/>
            <person name="Maruyama T."/>
            <person name="Michael T.P."/>
            <person name="Mikami K."/>
            <person name="Miyazaki S."/>
            <person name="Morinaga S."/>
            <person name="Murata T."/>
            <person name="Mueller-Roeber B."/>
            <person name="Nelson D.R."/>
            <person name="Obara M."/>
            <person name="Oguri Y."/>
            <person name="Olmstead R.G."/>
            <person name="Onodera N."/>
            <person name="Petersen B.L."/>
            <person name="Pils B."/>
            <person name="Prigge M."/>
            <person name="Rensing S.A."/>
            <person name="Riano-Pachon D.M."/>
            <person name="Roberts A.W."/>
            <person name="Sato Y."/>
            <person name="Scheller H.V."/>
            <person name="Schulz B."/>
            <person name="Schulz C."/>
            <person name="Shakirov E.V."/>
            <person name="Shibagaki N."/>
            <person name="Shinohara N."/>
            <person name="Shippen D.E."/>
            <person name="Soerensen I."/>
            <person name="Sotooka R."/>
            <person name="Sugimoto N."/>
            <person name="Sugita M."/>
            <person name="Sumikawa N."/>
            <person name="Tanurdzic M."/>
            <person name="Theissen G."/>
            <person name="Ulvskov P."/>
            <person name="Wakazuki S."/>
            <person name="Weng J.K."/>
            <person name="Willats W.W."/>
            <person name="Wipf D."/>
            <person name="Wolf P.G."/>
            <person name="Yang L."/>
            <person name="Zimmer A.D."/>
            <person name="Zhu Q."/>
            <person name="Mitros T."/>
            <person name="Hellsten U."/>
            <person name="Loque D."/>
            <person name="Otillar R."/>
            <person name="Salamov A."/>
            <person name="Schmutz J."/>
            <person name="Shapiro H."/>
            <person name="Lindquist E."/>
            <person name="Lucas S."/>
            <person name="Rokhsar D."/>
            <person name="Grigoriev I.V."/>
        </authorList>
    </citation>
    <scope>NUCLEOTIDE SEQUENCE [LARGE SCALE GENOMIC DNA]</scope>
</reference>
<dbReference type="KEGG" id="smo:SELMODRAFT_109200"/>
<keyword evidence="5 7" id="KW-0508">mRNA splicing</keyword>
<dbReference type="InterPro" id="IPR022159">
    <property type="entry name" value="STIP/TFIP11_N"/>
</dbReference>
<dbReference type="Pfam" id="PF07842">
    <property type="entry name" value="GCFC"/>
    <property type="match status" value="1"/>
</dbReference>
<accession>D8S612</accession>
<evidence type="ECO:0000256" key="1">
    <source>
        <dbReference type="ARBA" id="ARBA00004123"/>
    </source>
</evidence>
<feature type="domain" description="G-patch" evidence="10">
    <location>
        <begin position="139"/>
        <end position="185"/>
    </location>
</feature>
<feature type="region of interest" description="Disordered" evidence="9">
    <location>
        <begin position="26"/>
        <end position="131"/>
    </location>
</feature>
<keyword evidence="3 7" id="KW-0507">mRNA processing</keyword>
<dbReference type="PIRSF" id="PIRSF017706">
    <property type="entry name" value="TFIP11"/>
    <property type="match status" value="1"/>
</dbReference>
<dbReference type="FunCoup" id="D8S612">
    <property type="interactions" value="4446"/>
</dbReference>
<dbReference type="InterPro" id="IPR045211">
    <property type="entry name" value="TFP11/STIP/Ntr1"/>
</dbReference>
<feature type="compositionally biased region" description="Polar residues" evidence="9">
    <location>
        <begin position="77"/>
        <end position="91"/>
    </location>
</feature>
<evidence type="ECO:0000256" key="5">
    <source>
        <dbReference type="ARBA" id="ARBA00023187"/>
    </source>
</evidence>
<dbReference type="GO" id="GO:0071008">
    <property type="term" value="C:U2-type post-mRNA release spliceosomal complex"/>
    <property type="evidence" value="ECO:0000318"/>
    <property type="project" value="GO_Central"/>
</dbReference>
<evidence type="ECO:0000313" key="11">
    <source>
        <dbReference type="EMBL" id="EFJ20150.1"/>
    </source>
</evidence>
<protein>
    <recommendedName>
        <fullName evidence="10">G-patch domain-containing protein</fullName>
    </recommendedName>
</protein>
<evidence type="ECO:0000256" key="3">
    <source>
        <dbReference type="ARBA" id="ARBA00022664"/>
    </source>
</evidence>
<keyword evidence="8" id="KW-0175">Coiled coil</keyword>
<dbReference type="Proteomes" id="UP000001514">
    <property type="component" value="Unassembled WGS sequence"/>
</dbReference>
<keyword evidence="12" id="KW-1185">Reference proteome</keyword>
<sequence length="782" mass="88664">MERFSTEGDFVDGEWIDGEFYYRSRRKRRGQTKEEALYGYQSSGSDSDGGGGGRRGRKKRRGGIIVEDKSSKPVNFVSASVQDVGTENQASAGDDDDGDLELPSALGKKIQEKVRQKTKKKPGGPASSTSVEYVWQKHTSEFTNKMMSKMGLTGGTGLGKNLQGRVAAIEVKLRPKNMGMGYNDFQEVTTGRDDPAAATESEEVAHRSRANEQLWMKKNKKKAKTFVSAEELLSRQQGRTVGKVLDMTGPQVRVVTDMKDLNAERMVVEEDDTPMPELQHNLKLLVDLVASDIQQYDSRLRHDKQTIAILEKDRDRLQKELELQSRSLEVMHSITSAIEGVQQEAASRRLTLDGLLKTFAKLKAEFPEEYKLWNLSALVLSHAAPRITSHFQAWQPLLQPSRGVDVLLPWMELLQEQEEEAIFTEVDSSPYTRLVMETVLPHINRAVINWEAREPEPLLRVLEVWEKLLPASVFQSVLDSCVMPKLRAQVEAWDPLQDTVPVHHWVHPWLPLLGSRMDPVCDTIRWKLNSVLQAWDPSDVSAYLMLSPWHSVFDAASWEQLLARNIVPKLKVALEQLEINPAQQRLEPFSWVMAWAPVMPLRLMIRMLEEKFFPKWHHALFAWLGSNPDFDEVTQWYQGWKSVLPAELLANDRVRWQLNGALEMMNQAVEGAPLVMRDAEQWQQQFVEKKFAAVAVAVAEAEAEMSLKEVVESFAQEKDVQFLPKPGRLHQGLQVYGFGSVSIAVDNHKQAVLAQAGQKWTSVSLEQLLEIHHARKGGKWNS</sequence>
<evidence type="ECO:0000256" key="9">
    <source>
        <dbReference type="SAM" id="MobiDB-lite"/>
    </source>
</evidence>
<name>D8S612_SELML</name>
<evidence type="ECO:0000313" key="12">
    <source>
        <dbReference type="Proteomes" id="UP000001514"/>
    </source>
</evidence>
<dbReference type="HOGENOM" id="CLU_007977_1_0_1"/>
<evidence type="ECO:0000256" key="4">
    <source>
        <dbReference type="ARBA" id="ARBA00022728"/>
    </source>
</evidence>